<proteinExistence type="predicted"/>
<dbReference type="Proteomes" id="UP001374584">
    <property type="component" value="Unassembled WGS sequence"/>
</dbReference>
<organism evidence="1 2">
    <name type="scientific">Phaseolus coccineus</name>
    <name type="common">Scarlet runner bean</name>
    <name type="synonym">Phaseolus multiflorus</name>
    <dbReference type="NCBI Taxonomy" id="3886"/>
    <lineage>
        <taxon>Eukaryota</taxon>
        <taxon>Viridiplantae</taxon>
        <taxon>Streptophyta</taxon>
        <taxon>Embryophyta</taxon>
        <taxon>Tracheophyta</taxon>
        <taxon>Spermatophyta</taxon>
        <taxon>Magnoliopsida</taxon>
        <taxon>eudicotyledons</taxon>
        <taxon>Gunneridae</taxon>
        <taxon>Pentapetalae</taxon>
        <taxon>rosids</taxon>
        <taxon>fabids</taxon>
        <taxon>Fabales</taxon>
        <taxon>Fabaceae</taxon>
        <taxon>Papilionoideae</taxon>
        <taxon>50 kb inversion clade</taxon>
        <taxon>NPAAA clade</taxon>
        <taxon>indigoferoid/millettioid clade</taxon>
        <taxon>Phaseoleae</taxon>
        <taxon>Phaseolus</taxon>
    </lineage>
</organism>
<evidence type="ECO:0000313" key="1">
    <source>
        <dbReference type="EMBL" id="KAK7382478.1"/>
    </source>
</evidence>
<sequence length="219" mass="24311">MQVSHRAEGHRWVVFVREDIGGLVFARDVIGGLSSRQWSSAKGYRAMSCFTQMKWGPGPSMSVLHARHVVRPHHVPVWLSTSTIRAPGKFSASLPIRKLRLSSGIREFGGLNLEERVFTLVQMWGDGVAGFVSCAGVLMLDAKCLLSVRDRRFLEVIAGFSSVIEISPVFVLFENCLRKKSSSVSGRREEIARFASVGRSPVSCSLIGDRPFDRRSPFC</sequence>
<keyword evidence="2" id="KW-1185">Reference proteome</keyword>
<protein>
    <submittedName>
        <fullName evidence="1">Uncharacterized protein</fullName>
    </submittedName>
</protein>
<gene>
    <name evidence="1" type="ORF">VNO80_01331</name>
</gene>
<reference evidence="1 2" key="1">
    <citation type="submission" date="2024-01" db="EMBL/GenBank/DDBJ databases">
        <title>The genomes of 5 underutilized Papilionoideae crops provide insights into root nodulation and disease resistanc.</title>
        <authorList>
            <person name="Jiang F."/>
        </authorList>
    </citation>
    <scope>NUCLEOTIDE SEQUENCE [LARGE SCALE GENOMIC DNA]</scope>
    <source>
        <strain evidence="1">JINMINGXINNONG_FW02</strain>
        <tissue evidence="1">Leaves</tissue>
    </source>
</reference>
<accession>A0AAN9RSP0</accession>
<dbReference type="AlphaFoldDB" id="A0AAN9RSP0"/>
<comment type="caution">
    <text evidence="1">The sequence shown here is derived from an EMBL/GenBank/DDBJ whole genome shotgun (WGS) entry which is preliminary data.</text>
</comment>
<dbReference type="EMBL" id="JAYMYR010000001">
    <property type="protein sequence ID" value="KAK7382478.1"/>
    <property type="molecule type" value="Genomic_DNA"/>
</dbReference>
<name>A0AAN9RSP0_PHACN</name>
<evidence type="ECO:0000313" key="2">
    <source>
        <dbReference type="Proteomes" id="UP001374584"/>
    </source>
</evidence>